<dbReference type="EMBL" id="CAXAMM010001836">
    <property type="protein sequence ID" value="CAK8993613.1"/>
    <property type="molecule type" value="Genomic_DNA"/>
</dbReference>
<sequence length="287" mass="31718">MGAKQSLVGTDLAQSLFVAVDGRGLRRGVPGAFVVNPNETVLDTVEKEMQKGANMEEAAAKATETIELHEHQPPNQHEFVVPKMAESVKQTDAEIPHESSAPPHENLEEDYAYDYDAEDMDRPPDVPLMDEDLKLADIRFDSKVDPQLNRIAEQVNQKIDMVEERLLGDRLQNVVVPLPATDASRNASSVQVFLGNQTDAGTPLDQVNELLQKANNIEKGLVATSNLQLKWIPKMHTQPPIQPPVQPSLHPLPPFANLKSSSLQLQSQLSECWSRSGRGLQEAGRFL</sequence>
<accession>A0ABP0HTS6</accession>
<proteinExistence type="predicted"/>
<organism evidence="1 2">
    <name type="scientific">Durusdinium trenchii</name>
    <dbReference type="NCBI Taxonomy" id="1381693"/>
    <lineage>
        <taxon>Eukaryota</taxon>
        <taxon>Sar</taxon>
        <taxon>Alveolata</taxon>
        <taxon>Dinophyceae</taxon>
        <taxon>Suessiales</taxon>
        <taxon>Symbiodiniaceae</taxon>
        <taxon>Durusdinium</taxon>
    </lineage>
</organism>
<name>A0ABP0HTS6_9DINO</name>
<evidence type="ECO:0000313" key="1">
    <source>
        <dbReference type="EMBL" id="CAK8993613.1"/>
    </source>
</evidence>
<dbReference type="Proteomes" id="UP001642464">
    <property type="component" value="Unassembled WGS sequence"/>
</dbReference>
<gene>
    <name evidence="1" type="ORF">SCF082_LOCUS3571</name>
</gene>
<protein>
    <submittedName>
        <fullName evidence="1">1</fullName>
    </submittedName>
</protein>
<keyword evidence="2" id="KW-1185">Reference proteome</keyword>
<reference evidence="1 2" key="1">
    <citation type="submission" date="2024-02" db="EMBL/GenBank/DDBJ databases">
        <authorList>
            <person name="Chen Y."/>
            <person name="Shah S."/>
            <person name="Dougan E. K."/>
            <person name="Thang M."/>
            <person name="Chan C."/>
        </authorList>
    </citation>
    <scope>NUCLEOTIDE SEQUENCE [LARGE SCALE GENOMIC DNA]</scope>
</reference>
<evidence type="ECO:0000313" key="2">
    <source>
        <dbReference type="Proteomes" id="UP001642464"/>
    </source>
</evidence>
<comment type="caution">
    <text evidence="1">The sequence shown here is derived from an EMBL/GenBank/DDBJ whole genome shotgun (WGS) entry which is preliminary data.</text>
</comment>